<evidence type="ECO:0008006" key="4">
    <source>
        <dbReference type="Google" id="ProtNLM"/>
    </source>
</evidence>
<feature type="signal peptide" evidence="1">
    <location>
        <begin position="1"/>
        <end position="20"/>
    </location>
</feature>
<organism evidence="2 3">
    <name type="scientific">Aspergillus japonicus CBS 114.51</name>
    <dbReference type="NCBI Taxonomy" id="1448312"/>
    <lineage>
        <taxon>Eukaryota</taxon>
        <taxon>Fungi</taxon>
        <taxon>Dikarya</taxon>
        <taxon>Ascomycota</taxon>
        <taxon>Pezizomycotina</taxon>
        <taxon>Eurotiomycetes</taxon>
        <taxon>Eurotiomycetidae</taxon>
        <taxon>Eurotiales</taxon>
        <taxon>Aspergillaceae</taxon>
        <taxon>Aspergillus</taxon>
        <taxon>Aspergillus subgen. Circumdati</taxon>
    </lineage>
</organism>
<reference evidence="2 3" key="1">
    <citation type="submission" date="2018-02" db="EMBL/GenBank/DDBJ databases">
        <title>The genomes of Aspergillus section Nigri reveals drivers in fungal speciation.</title>
        <authorList>
            <consortium name="DOE Joint Genome Institute"/>
            <person name="Vesth T.C."/>
            <person name="Nybo J."/>
            <person name="Theobald S."/>
            <person name="Brandl J."/>
            <person name="Frisvad J.C."/>
            <person name="Nielsen K.F."/>
            <person name="Lyhne E.K."/>
            <person name="Kogle M.E."/>
            <person name="Kuo A."/>
            <person name="Riley R."/>
            <person name="Clum A."/>
            <person name="Nolan M."/>
            <person name="Lipzen A."/>
            <person name="Salamov A."/>
            <person name="Henrissat B."/>
            <person name="Wiebenga A."/>
            <person name="De vries R.P."/>
            <person name="Grigoriev I.V."/>
            <person name="Mortensen U.H."/>
            <person name="Andersen M.R."/>
            <person name="Baker S.E."/>
        </authorList>
    </citation>
    <scope>NUCLEOTIDE SEQUENCE [LARGE SCALE GENOMIC DNA]</scope>
    <source>
        <strain evidence="2 3">CBS 114.51</strain>
    </source>
</reference>
<evidence type="ECO:0000313" key="2">
    <source>
        <dbReference type="EMBL" id="RAH79638.1"/>
    </source>
</evidence>
<dbReference type="RefSeq" id="XP_025525532.1">
    <property type="nucleotide sequence ID" value="XM_025677236.1"/>
</dbReference>
<dbReference type="Proteomes" id="UP000249497">
    <property type="component" value="Unassembled WGS sequence"/>
</dbReference>
<name>A0A8T8WUW7_ASPJA</name>
<gene>
    <name evidence="2" type="ORF">BO86DRAFT_457684</name>
</gene>
<dbReference type="EMBL" id="KZ824812">
    <property type="protein sequence ID" value="RAH79638.1"/>
    <property type="molecule type" value="Genomic_DNA"/>
</dbReference>
<protein>
    <recommendedName>
        <fullName evidence="4">Secreted protein</fullName>
    </recommendedName>
</protein>
<sequence>MMCWSSCALACLQFLGIVQAVHRESPKLWKKAMLFSKHNISVSATSVNSPRGKVEFLPITIQGYGSLQAPLQHHRAGLLHNLRQPLYGHQDHDCLGDDYFVGHTYPAQYKSGNYNTLRVLSAARLRCRLLP</sequence>
<evidence type="ECO:0000313" key="3">
    <source>
        <dbReference type="Proteomes" id="UP000249497"/>
    </source>
</evidence>
<dbReference type="GeneID" id="37180929"/>
<accession>A0A8T8WUW7</accession>
<evidence type="ECO:0000256" key="1">
    <source>
        <dbReference type="SAM" id="SignalP"/>
    </source>
</evidence>
<feature type="chain" id="PRO_5035875044" description="Secreted protein" evidence="1">
    <location>
        <begin position="21"/>
        <end position="131"/>
    </location>
</feature>
<keyword evidence="3" id="KW-1185">Reference proteome</keyword>
<proteinExistence type="predicted"/>
<dbReference type="AlphaFoldDB" id="A0A8T8WUW7"/>
<keyword evidence="1" id="KW-0732">Signal</keyword>